<sequence length="531" mass="61719">MGSFSRLPSLILTNIIIHIESERDILQLIRASPAALEQYVRYRRNIMRHRLNNILAIDSDGTILQDAQAIIQFPTVNEGSSMPSSSVQAMFQTLNLWSDKAFANPLTQTDQGDITKLYRFFCRLITFIEDYLAKALDSFPSRAYMVLPDLASVVPTMHFKGRAVDVNPVPFGTMKGPEKCRLLRAFVRYELLCKVYHPRVWSHIDGSAYAKIVKRSNEKLTLKDYEALCCVYEYFKGLYGAVFAHCQDSWFPDCPIHSQSKITTVNQSLGVEHQEPVSSKDYGLLYPDSVYFSAEEYSTGAIWGTLEDILPSLGLDLLSSIVMSLGMDEKNGEYLRVWFGILSTQHDWLIEHDWFIEPWIFRRHFVGRHRHLNINAQRIFLWRLRMISQQKSCRGGHICPQSPEIDIEQRTRQFHIHNLQLKIFRQRAWVFFDGSRLCTRPAPHLPTWSELEAEYQTTSEMLGLAYQRARRRSQRWQDYWSGRTLDHPFDQQEGNSSGAVGSVEDNRQCVPRFFEKPWRGERVKCWKHCDS</sequence>
<organism evidence="1 2">
    <name type="scientific">Fusarium albosuccineum</name>
    <dbReference type="NCBI Taxonomy" id="1237068"/>
    <lineage>
        <taxon>Eukaryota</taxon>
        <taxon>Fungi</taxon>
        <taxon>Dikarya</taxon>
        <taxon>Ascomycota</taxon>
        <taxon>Pezizomycotina</taxon>
        <taxon>Sordariomycetes</taxon>
        <taxon>Hypocreomycetidae</taxon>
        <taxon>Hypocreales</taxon>
        <taxon>Nectriaceae</taxon>
        <taxon>Fusarium</taxon>
        <taxon>Fusarium decemcellulare species complex</taxon>
    </lineage>
</organism>
<accession>A0A8H4L200</accession>
<protein>
    <submittedName>
        <fullName evidence="1">Uncharacterized protein</fullName>
    </submittedName>
</protein>
<evidence type="ECO:0000313" key="2">
    <source>
        <dbReference type="Proteomes" id="UP000554235"/>
    </source>
</evidence>
<comment type="caution">
    <text evidence="1">The sequence shown here is derived from an EMBL/GenBank/DDBJ whole genome shotgun (WGS) entry which is preliminary data.</text>
</comment>
<evidence type="ECO:0000313" key="1">
    <source>
        <dbReference type="EMBL" id="KAF4459658.1"/>
    </source>
</evidence>
<keyword evidence="2" id="KW-1185">Reference proteome</keyword>
<dbReference type="AlphaFoldDB" id="A0A8H4L200"/>
<name>A0A8H4L200_9HYPO</name>
<gene>
    <name evidence="1" type="ORF">FALBO_13584</name>
</gene>
<dbReference type="EMBL" id="JAADYS010002120">
    <property type="protein sequence ID" value="KAF4459658.1"/>
    <property type="molecule type" value="Genomic_DNA"/>
</dbReference>
<proteinExistence type="predicted"/>
<dbReference type="OrthoDB" id="5102541at2759"/>
<reference evidence="1 2" key="1">
    <citation type="submission" date="2020-01" db="EMBL/GenBank/DDBJ databases">
        <title>Identification and distribution of gene clusters putatively required for synthesis of sphingolipid metabolism inhibitors in phylogenetically diverse species of the filamentous fungus Fusarium.</title>
        <authorList>
            <person name="Kim H.-S."/>
            <person name="Busman M."/>
            <person name="Brown D.W."/>
            <person name="Divon H."/>
            <person name="Uhlig S."/>
            <person name="Proctor R.H."/>
        </authorList>
    </citation>
    <scope>NUCLEOTIDE SEQUENCE [LARGE SCALE GENOMIC DNA]</scope>
    <source>
        <strain evidence="1 2">NRRL 20459</strain>
    </source>
</reference>
<dbReference type="Proteomes" id="UP000554235">
    <property type="component" value="Unassembled WGS sequence"/>
</dbReference>